<keyword evidence="2" id="KW-0449">Lipoprotein</keyword>
<keyword evidence="1" id="KW-0732">Signal</keyword>
<evidence type="ECO:0000313" key="4">
    <source>
        <dbReference type="Proteomes" id="UP000184123"/>
    </source>
</evidence>
<feature type="chain" id="PRO_5012703475" evidence="1">
    <location>
        <begin position="20"/>
        <end position="131"/>
    </location>
</feature>
<protein>
    <submittedName>
        <fullName evidence="2">Lipoprotein</fullName>
    </submittedName>
</protein>
<accession>A0A1M7K8T9</accession>
<evidence type="ECO:0000313" key="2">
    <source>
        <dbReference type="EMBL" id="GEN24969.1"/>
    </source>
</evidence>
<evidence type="ECO:0000313" key="5">
    <source>
        <dbReference type="Proteomes" id="UP000321726"/>
    </source>
</evidence>
<dbReference type="RefSeq" id="WP_084542004.1">
    <property type="nucleotide sequence ID" value="NZ_BJXU01000121.1"/>
</dbReference>
<evidence type="ECO:0000313" key="3">
    <source>
        <dbReference type="EMBL" id="SHM61625.1"/>
    </source>
</evidence>
<dbReference type="AlphaFoldDB" id="A0A1M7K8T9"/>
<organism evidence="3 4">
    <name type="scientific">Halomonas cupida</name>
    <dbReference type="NCBI Taxonomy" id="44933"/>
    <lineage>
        <taxon>Bacteria</taxon>
        <taxon>Pseudomonadati</taxon>
        <taxon>Pseudomonadota</taxon>
        <taxon>Gammaproteobacteria</taxon>
        <taxon>Oceanospirillales</taxon>
        <taxon>Halomonadaceae</taxon>
        <taxon>Halomonas</taxon>
    </lineage>
</organism>
<evidence type="ECO:0000256" key="1">
    <source>
        <dbReference type="SAM" id="SignalP"/>
    </source>
</evidence>
<keyword evidence="5" id="KW-1185">Reference proteome</keyword>
<feature type="signal peptide" evidence="1">
    <location>
        <begin position="1"/>
        <end position="19"/>
    </location>
</feature>
<reference evidence="2 5" key="2">
    <citation type="submission" date="2019-07" db="EMBL/GenBank/DDBJ databases">
        <title>Whole genome shotgun sequence of Halomonas cupida NBRC 102219.</title>
        <authorList>
            <person name="Hosoyama A."/>
            <person name="Uohara A."/>
            <person name="Ohji S."/>
            <person name="Ichikawa N."/>
        </authorList>
    </citation>
    <scope>NUCLEOTIDE SEQUENCE [LARGE SCALE GENOMIC DNA]</scope>
    <source>
        <strain evidence="2 5">NBRC 102219</strain>
    </source>
</reference>
<dbReference type="PROSITE" id="PS51257">
    <property type="entry name" value="PROKAR_LIPOPROTEIN"/>
    <property type="match status" value="1"/>
</dbReference>
<dbReference type="EMBL" id="FRCA01000010">
    <property type="protein sequence ID" value="SHM61625.1"/>
    <property type="molecule type" value="Genomic_DNA"/>
</dbReference>
<reference evidence="3 4" key="1">
    <citation type="submission" date="2016-11" db="EMBL/GenBank/DDBJ databases">
        <authorList>
            <person name="Jaros S."/>
            <person name="Januszkiewicz K."/>
            <person name="Wedrychowicz H."/>
        </authorList>
    </citation>
    <scope>NUCLEOTIDE SEQUENCE [LARGE SCALE GENOMIC DNA]</scope>
    <source>
        <strain evidence="3 4">DSM 4740</strain>
    </source>
</reference>
<dbReference type="EMBL" id="BJXU01000121">
    <property type="protein sequence ID" value="GEN24969.1"/>
    <property type="molecule type" value="Genomic_DNA"/>
</dbReference>
<sequence length="131" mass="14599">MKHIILAILFFIMVSGLSACTTSQPIQNVEKQVITSTASDEEVRQAITDAATSLGWVIVADHGNEITAVIDVRTHQATVSIPYSSSNYSIIYKNSIDLNHSGGKIHRNYNRWVANLDQEIRRNLNIAKTHH</sequence>
<dbReference type="Proteomes" id="UP000184123">
    <property type="component" value="Unassembled WGS sequence"/>
</dbReference>
<dbReference type="Proteomes" id="UP000321726">
    <property type="component" value="Unassembled WGS sequence"/>
</dbReference>
<gene>
    <name evidence="2" type="ORF">HCU01_29180</name>
    <name evidence="3" type="ORF">SAMN05660971_03396</name>
</gene>
<dbReference type="STRING" id="44933.SAMN05660971_03396"/>
<proteinExistence type="predicted"/>
<dbReference type="OrthoDB" id="9815328at2"/>
<name>A0A1M7K8T9_9GAMM</name>